<keyword evidence="3" id="KW-1185">Reference proteome</keyword>
<gene>
    <name evidence="2" type="ORF">NESM_000822800</name>
</gene>
<sequence>MSARVTTTTTAAAASGAAGAVRRLVPSRLRIVQRDFLTRRGGRTHQLRSAVSVDYTESYFAAYRSDPALCPRLIDAEAVHGDEQRFWLTRREFYRGGASRAFAPVWDRQAQALIQLTRDVPRIPQEAAFRLFTLGLKMMLLPRLVAGVESLLPMWVTMNAETLLGEALESHAAKVAEDGKAAAGASTAADAGAVPTAASGASAGDTGSGSAATS</sequence>
<dbReference type="EMBL" id="JAECZO010000161">
    <property type="protein sequence ID" value="KAK7198598.1"/>
    <property type="molecule type" value="Genomic_DNA"/>
</dbReference>
<dbReference type="Proteomes" id="UP001430356">
    <property type="component" value="Unassembled WGS sequence"/>
</dbReference>
<evidence type="ECO:0000313" key="2">
    <source>
        <dbReference type="EMBL" id="KAK7198598.1"/>
    </source>
</evidence>
<reference evidence="2 3" key="1">
    <citation type="journal article" date="2021" name="MBio">
        <title>A New Model Trypanosomatid, Novymonas esmeraldas: Genomic Perception of Its 'Candidatus Pandoraea novymonadis' Endosymbiont.</title>
        <authorList>
            <person name="Zakharova A."/>
            <person name="Saura A."/>
            <person name="Butenko A."/>
            <person name="Podesvova L."/>
            <person name="Warmusova S."/>
            <person name="Kostygov A.Y."/>
            <person name="Nenarokova A."/>
            <person name="Lukes J."/>
            <person name="Opperdoes F.R."/>
            <person name="Yurchenko V."/>
        </authorList>
    </citation>
    <scope>NUCLEOTIDE SEQUENCE [LARGE SCALE GENOMIC DNA]</scope>
    <source>
        <strain evidence="2 3">E262AT.01</strain>
    </source>
</reference>
<feature type="region of interest" description="Disordered" evidence="1">
    <location>
        <begin position="194"/>
        <end position="214"/>
    </location>
</feature>
<evidence type="ECO:0000256" key="1">
    <source>
        <dbReference type="SAM" id="MobiDB-lite"/>
    </source>
</evidence>
<comment type="caution">
    <text evidence="2">The sequence shown here is derived from an EMBL/GenBank/DDBJ whole genome shotgun (WGS) entry which is preliminary data.</text>
</comment>
<organism evidence="2 3">
    <name type="scientific">Novymonas esmeraldas</name>
    <dbReference type="NCBI Taxonomy" id="1808958"/>
    <lineage>
        <taxon>Eukaryota</taxon>
        <taxon>Discoba</taxon>
        <taxon>Euglenozoa</taxon>
        <taxon>Kinetoplastea</taxon>
        <taxon>Metakinetoplastina</taxon>
        <taxon>Trypanosomatida</taxon>
        <taxon>Trypanosomatidae</taxon>
        <taxon>Novymonas</taxon>
    </lineage>
</organism>
<protein>
    <submittedName>
        <fullName evidence="2">Uncharacterized protein</fullName>
    </submittedName>
</protein>
<accession>A0AAW0EX76</accession>
<proteinExistence type="predicted"/>
<dbReference type="AlphaFoldDB" id="A0AAW0EX76"/>
<evidence type="ECO:0000313" key="3">
    <source>
        <dbReference type="Proteomes" id="UP001430356"/>
    </source>
</evidence>
<name>A0AAW0EX76_9TRYP</name>